<dbReference type="EMBL" id="PVWO01000203">
    <property type="protein sequence ID" value="PSB55199.1"/>
    <property type="molecule type" value="Genomic_DNA"/>
</dbReference>
<accession>A0A2T1GCY7</accession>
<protein>
    <submittedName>
        <fullName evidence="1">Uncharacterized protein</fullName>
    </submittedName>
</protein>
<evidence type="ECO:0000313" key="2">
    <source>
        <dbReference type="Proteomes" id="UP000238937"/>
    </source>
</evidence>
<comment type="caution">
    <text evidence="1">The sequence shown here is derived from an EMBL/GenBank/DDBJ whole genome shotgun (WGS) entry which is preliminary data.</text>
</comment>
<proteinExistence type="predicted"/>
<name>A0A2T1GCY7_9CYAN</name>
<dbReference type="Proteomes" id="UP000238937">
    <property type="component" value="Unassembled WGS sequence"/>
</dbReference>
<sequence length="168" mass="17809">MFALTFGDFLMNTFTSNIVILTTETTDKDIVGSAMTISGIALKYAVANNEVNSSIFLPESQLVATGTMRIATELATMGVRITNILAVLSVPSAPAEAPIQESQADTPLNLDPAHLETLKLEDLKAIAKQLGVGATKNKKSLWIEAILATTNPVEAPLEIAVIEEPIAS</sequence>
<organism evidence="1 2">
    <name type="scientific">Chamaesiphon polymorphus CCALA 037</name>
    <dbReference type="NCBI Taxonomy" id="2107692"/>
    <lineage>
        <taxon>Bacteria</taxon>
        <taxon>Bacillati</taxon>
        <taxon>Cyanobacteriota</taxon>
        <taxon>Cyanophyceae</taxon>
        <taxon>Gomontiellales</taxon>
        <taxon>Chamaesiphonaceae</taxon>
        <taxon>Chamaesiphon</taxon>
    </lineage>
</organism>
<gene>
    <name evidence="1" type="ORF">C7B77_15775</name>
</gene>
<dbReference type="AlphaFoldDB" id="A0A2T1GCY7"/>
<evidence type="ECO:0000313" key="1">
    <source>
        <dbReference type="EMBL" id="PSB55199.1"/>
    </source>
</evidence>
<keyword evidence="2" id="KW-1185">Reference proteome</keyword>
<reference evidence="1 2" key="1">
    <citation type="submission" date="2018-03" db="EMBL/GenBank/DDBJ databases">
        <title>The ancient ancestry and fast evolution of plastids.</title>
        <authorList>
            <person name="Moore K.R."/>
            <person name="Magnabosco C."/>
            <person name="Momper L."/>
            <person name="Gold D.A."/>
            <person name="Bosak T."/>
            <person name="Fournier G.P."/>
        </authorList>
    </citation>
    <scope>NUCLEOTIDE SEQUENCE [LARGE SCALE GENOMIC DNA]</scope>
    <source>
        <strain evidence="1 2">CCALA 037</strain>
    </source>
</reference>